<gene>
    <name evidence="1" type="ORF">SAMN05421594_4398</name>
</gene>
<evidence type="ECO:0000313" key="2">
    <source>
        <dbReference type="Proteomes" id="UP000198769"/>
    </source>
</evidence>
<organism evidence="1 2">
    <name type="scientific">Chryseobacterium oleae</name>
    <dbReference type="NCBI Taxonomy" id="491207"/>
    <lineage>
        <taxon>Bacteria</taxon>
        <taxon>Pseudomonadati</taxon>
        <taxon>Bacteroidota</taxon>
        <taxon>Flavobacteriia</taxon>
        <taxon>Flavobacteriales</taxon>
        <taxon>Weeksellaceae</taxon>
        <taxon>Chryseobacterium group</taxon>
        <taxon>Chryseobacterium</taxon>
    </lineage>
</organism>
<proteinExistence type="predicted"/>
<dbReference type="EMBL" id="FOVD01000009">
    <property type="protein sequence ID" value="SFN83657.1"/>
    <property type="molecule type" value="Genomic_DNA"/>
</dbReference>
<reference evidence="2" key="1">
    <citation type="submission" date="2016-10" db="EMBL/GenBank/DDBJ databases">
        <authorList>
            <person name="Varghese N."/>
            <person name="Submissions S."/>
        </authorList>
    </citation>
    <scope>NUCLEOTIDE SEQUENCE [LARGE SCALE GENOMIC DNA]</scope>
    <source>
        <strain evidence="2">DSM 25575</strain>
    </source>
</reference>
<accession>A0A1I5C9M6</accession>
<dbReference type="Proteomes" id="UP000198769">
    <property type="component" value="Unassembled WGS sequence"/>
</dbReference>
<evidence type="ECO:0000313" key="1">
    <source>
        <dbReference type="EMBL" id="SFN83657.1"/>
    </source>
</evidence>
<dbReference type="AlphaFoldDB" id="A0A1I5C9M6"/>
<keyword evidence="2" id="KW-1185">Reference proteome</keyword>
<protein>
    <submittedName>
        <fullName evidence="1">Uncharacterized protein</fullName>
    </submittedName>
</protein>
<name>A0A1I5C9M6_CHROL</name>
<sequence length="60" mass="6989">MQPKIESNRFSGFKNFLNNKNIMKQLHNISNQYSGLDGQEPKGYACILDSEFIDKRCLYT</sequence>